<dbReference type="Pfam" id="PF19085">
    <property type="entry name" value="Choline_bind_2"/>
    <property type="match status" value="1"/>
</dbReference>
<evidence type="ECO:0000313" key="4">
    <source>
        <dbReference type="EMBL" id="HJC06845.1"/>
    </source>
</evidence>
<dbReference type="EMBL" id="DWWT01000063">
    <property type="protein sequence ID" value="HJC06845.1"/>
    <property type="molecule type" value="Genomic_DNA"/>
</dbReference>
<feature type="chain" id="PRO_5039719629" evidence="3">
    <location>
        <begin position="34"/>
        <end position="475"/>
    </location>
</feature>
<dbReference type="AlphaFoldDB" id="A0A9D2SHX5"/>
<gene>
    <name evidence="4" type="ORF">H9704_11950</name>
</gene>
<dbReference type="InterPro" id="IPR018337">
    <property type="entry name" value="Cell_wall/Cho-bd_repeat"/>
</dbReference>
<feature type="signal peptide" evidence="3">
    <location>
        <begin position="1"/>
        <end position="33"/>
    </location>
</feature>
<dbReference type="Gene3D" id="2.10.270.10">
    <property type="entry name" value="Cholin Binding"/>
    <property type="match status" value="4"/>
</dbReference>
<proteinExistence type="predicted"/>
<dbReference type="Pfam" id="PF01473">
    <property type="entry name" value="Choline_bind_1"/>
    <property type="match status" value="3"/>
</dbReference>
<organism evidence="4 5">
    <name type="scientific">Candidatus Enterocloster excrementipullorum</name>
    <dbReference type="NCBI Taxonomy" id="2838559"/>
    <lineage>
        <taxon>Bacteria</taxon>
        <taxon>Bacillati</taxon>
        <taxon>Bacillota</taxon>
        <taxon>Clostridia</taxon>
        <taxon>Lachnospirales</taxon>
        <taxon>Lachnospiraceae</taxon>
        <taxon>Enterocloster</taxon>
    </lineage>
</organism>
<sequence length="475" mass="53602">MKKNTKILAVLSTAMFMAAVTPSFLPGPATVYAKNSGWTEENGNWYYYDSYGEPLRDTWKKSGNDWYYLDSDGVRASNMQIDEYYVGEDGKRVTMQWVSVENEDYWYEEDEQEFLYYYYGRDGKALTSTWASINGKWYYFNEDSIMETGSVTIDGYNYYLGDDGSRRTGWVLLEEETDDPEVLESWYYFDNSGKRVENEVDRKIQGDYYTFVDGQMQTGWFKLPEEAANASADAAAQTDTASASDASASDTSADAAAASVAADLPAIASYQYYDESGKRVEGWRTIEGIEGIHEDGETFKFYFKKGAPYYAAQGLEIFTIDSEKYAFNDRGEMQTGLQEIAIDENETANFYFGEDGVMKTGKQVIYDDELGETQNWFFNTSGAKKGQGCHGIKDGVLYIRGLRQDAEADMRFEPVEFEGKRYLVNTNGVVQTANSSSKSKANPDLGSGYKDFKDSNEIIWTVDTEGVVCAETEAE</sequence>
<evidence type="ECO:0000256" key="1">
    <source>
        <dbReference type="ARBA" id="ARBA00022737"/>
    </source>
</evidence>
<dbReference type="Proteomes" id="UP000823910">
    <property type="component" value="Unassembled WGS sequence"/>
</dbReference>
<feature type="repeat" description="Cell wall-binding" evidence="2">
    <location>
        <begin position="35"/>
        <end position="54"/>
    </location>
</feature>
<keyword evidence="1" id="KW-0677">Repeat</keyword>
<accession>A0A9D2SHX5</accession>
<protein>
    <submittedName>
        <fullName evidence="4">Cell wall-binding protein</fullName>
    </submittedName>
</protein>
<reference evidence="4" key="1">
    <citation type="journal article" date="2021" name="PeerJ">
        <title>Extensive microbial diversity within the chicken gut microbiome revealed by metagenomics and culture.</title>
        <authorList>
            <person name="Gilroy R."/>
            <person name="Ravi A."/>
            <person name="Getino M."/>
            <person name="Pursley I."/>
            <person name="Horton D.L."/>
            <person name="Alikhan N.F."/>
            <person name="Baker D."/>
            <person name="Gharbi K."/>
            <person name="Hall N."/>
            <person name="Watson M."/>
            <person name="Adriaenssens E.M."/>
            <person name="Foster-Nyarko E."/>
            <person name="Jarju S."/>
            <person name="Secka A."/>
            <person name="Antonio M."/>
            <person name="Oren A."/>
            <person name="Chaudhuri R.R."/>
            <person name="La Ragione R."/>
            <person name="Hildebrand F."/>
            <person name="Pallen M.J."/>
        </authorList>
    </citation>
    <scope>NUCLEOTIDE SEQUENCE</scope>
    <source>
        <strain evidence="4">CHK180-15479</strain>
    </source>
</reference>
<comment type="caution">
    <text evidence="4">The sequence shown here is derived from an EMBL/GenBank/DDBJ whole genome shotgun (WGS) entry which is preliminary data.</text>
</comment>
<evidence type="ECO:0000256" key="2">
    <source>
        <dbReference type="PROSITE-ProRule" id="PRU00591"/>
    </source>
</evidence>
<dbReference type="PROSITE" id="PS51170">
    <property type="entry name" value="CW"/>
    <property type="match status" value="2"/>
</dbReference>
<feature type="repeat" description="Cell wall-binding" evidence="2">
    <location>
        <begin position="127"/>
        <end position="146"/>
    </location>
</feature>
<evidence type="ECO:0000313" key="5">
    <source>
        <dbReference type="Proteomes" id="UP000823910"/>
    </source>
</evidence>
<name>A0A9D2SHX5_9FIRM</name>
<keyword evidence="3" id="KW-0732">Signal</keyword>
<dbReference type="SUPFAM" id="SSF69360">
    <property type="entry name" value="Cell wall binding repeat"/>
    <property type="match status" value="3"/>
</dbReference>
<reference evidence="4" key="2">
    <citation type="submission" date="2021-04" db="EMBL/GenBank/DDBJ databases">
        <authorList>
            <person name="Gilroy R."/>
        </authorList>
    </citation>
    <scope>NUCLEOTIDE SEQUENCE</scope>
    <source>
        <strain evidence="4">CHK180-15479</strain>
    </source>
</reference>
<evidence type="ECO:0000256" key="3">
    <source>
        <dbReference type="SAM" id="SignalP"/>
    </source>
</evidence>